<dbReference type="InterPro" id="IPR003012">
    <property type="entry name" value="Tet_transcr_reg_TetR"/>
</dbReference>
<evidence type="ECO:0000256" key="2">
    <source>
        <dbReference type="ARBA" id="ARBA00023015"/>
    </source>
</evidence>
<dbReference type="InterPro" id="IPR050109">
    <property type="entry name" value="HTH-type_TetR-like_transc_reg"/>
</dbReference>
<organism evidence="7 8">
    <name type="scientific">Kribbella qitaiheensis</name>
    <dbReference type="NCBI Taxonomy" id="1544730"/>
    <lineage>
        <taxon>Bacteria</taxon>
        <taxon>Bacillati</taxon>
        <taxon>Actinomycetota</taxon>
        <taxon>Actinomycetes</taxon>
        <taxon>Propionibacteriales</taxon>
        <taxon>Kribbellaceae</taxon>
        <taxon>Kribbella</taxon>
    </lineage>
</organism>
<dbReference type="EMBL" id="CP043661">
    <property type="protein sequence ID" value="QNE21425.1"/>
    <property type="molecule type" value="Genomic_DNA"/>
</dbReference>
<evidence type="ECO:0000259" key="6">
    <source>
        <dbReference type="PROSITE" id="PS50977"/>
    </source>
</evidence>
<evidence type="ECO:0000256" key="4">
    <source>
        <dbReference type="ARBA" id="ARBA00023163"/>
    </source>
</evidence>
<dbReference type="Pfam" id="PF02909">
    <property type="entry name" value="TetR_C_1"/>
    <property type="match status" value="1"/>
</dbReference>
<proteinExistence type="predicted"/>
<dbReference type="PANTHER" id="PTHR30055:SF151">
    <property type="entry name" value="TRANSCRIPTIONAL REGULATORY PROTEIN"/>
    <property type="match status" value="1"/>
</dbReference>
<feature type="DNA-binding region" description="H-T-H motif" evidence="5">
    <location>
        <begin position="25"/>
        <end position="44"/>
    </location>
</feature>
<keyword evidence="3 5" id="KW-0238">DNA-binding</keyword>
<name>A0A7G6X5B0_9ACTN</name>
<dbReference type="Gene3D" id="1.10.357.10">
    <property type="entry name" value="Tetracycline Repressor, domain 2"/>
    <property type="match status" value="1"/>
</dbReference>
<dbReference type="SUPFAM" id="SSF48498">
    <property type="entry name" value="Tetracyclin repressor-like, C-terminal domain"/>
    <property type="match status" value="1"/>
</dbReference>
<dbReference type="GO" id="GO:0000976">
    <property type="term" value="F:transcription cis-regulatory region binding"/>
    <property type="evidence" value="ECO:0007669"/>
    <property type="project" value="TreeGrafter"/>
</dbReference>
<dbReference type="InterPro" id="IPR036271">
    <property type="entry name" value="Tet_transcr_reg_TetR-rel_C_sf"/>
</dbReference>
<dbReference type="GO" id="GO:0003700">
    <property type="term" value="F:DNA-binding transcription factor activity"/>
    <property type="evidence" value="ECO:0007669"/>
    <property type="project" value="TreeGrafter"/>
</dbReference>
<reference evidence="8" key="1">
    <citation type="submission" date="2019-09" db="EMBL/GenBank/DDBJ databases">
        <title>Antimicrobial potential of Antarctic Bacteria.</title>
        <authorList>
            <person name="Benaud N."/>
            <person name="Edwards R.J."/>
            <person name="Ferrari B.C."/>
        </authorList>
    </citation>
    <scope>NUCLEOTIDE SEQUENCE [LARGE SCALE GENOMIC DNA]</scope>
    <source>
        <strain evidence="8">SPB151</strain>
    </source>
</reference>
<keyword evidence="2" id="KW-0805">Transcription regulation</keyword>
<dbReference type="PRINTS" id="PR00455">
    <property type="entry name" value="HTHTETR"/>
</dbReference>
<sequence length="214" mass="23773">MKLNSRLIARTALGLLNEVGLDGLTMRLLAKELGVQAAALYWHLKNKQELLDAMAAIMFHELNDGLEAPRKNTDWADWIGDRVRAMRRMMLTYRDGARVFAGSYIAESELPRSIELTLATMVDAGFSVRDAARGFPVLLHYVIGFTIEEQARDGAAYLDQNPYQTDDPAQGVDEQRFPLAAQAAADLLDAQTETGFEDGLQVILAGLRARYLDN</sequence>
<keyword evidence="4" id="KW-0804">Transcription</keyword>
<gene>
    <name evidence="7" type="ORF">F1D05_30250</name>
</gene>
<dbReference type="AlphaFoldDB" id="A0A7G6X5B0"/>
<dbReference type="InterPro" id="IPR004111">
    <property type="entry name" value="Repressor_TetR_C"/>
</dbReference>
<dbReference type="GO" id="GO:0045892">
    <property type="term" value="P:negative regulation of DNA-templated transcription"/>
    <property type="evidence" value="ECO:0007669"/>
    <property type="project" value="InterPro"/>
</dbReference>
<dbReference type="PROSITE" id="PS50977">
    <property type="entry name" value="HTH_TETR_2"/>
    <property type="match status" value="1"/>
</dbReference>
<keyword evidence="8" id="KW-1185">Reference proteome</keyword>
<dbReference type="Gene3D" id="1.10.10.60">
    <property type="entry name" value="Homeodomain-like"/>
    <property type="match status" value="1"/>
</dbReference>
<evidence type="ECO:0000313" key="8">
    <source>
        <dbReference type="Proteomes" id="UP000515563"/>
    </source>
</evidence>
<feature type="domain" description="HTH tetR-type" evidence="6">
    <location>
        <begin position="2"/>
        <end position="62"/>
    </location>
</feature>
<dbReference type="RefSeq" id="WP_185443827.1">
    <property type="nucleotide sequence ID" value="NZ_CP043661.1"/>
</dbReference>
<evidence type="ECO:0000256" key="3">
    <source>
        <dbReference type="ARBA" id="ARBA00023125"/>
    </source>
</evidence>
<evidence type="ECO:0000256" key="5">
    <source>
        <dbReference type="PROSITE-ProRule" id="PRU00335"/>
    </source>
</evidence>
<protein>
    <submittedName>
        <fullName evidence="7">TetR family transcriptional regulator</fullName>
    </submittedName>
</protein>
<dbReference type="Proteomes" id="UP000515563">
    <property type="component" value="Chromosome"/>
</dbReference>
<accession>A0A7G6X5B0</accession>
<dbReference type="InterPro" id="IPR009057">
    <property type="entry name" value="Homeodomain-like_sf"/>
</dbReference>
<dbReference type="InterPro" id="IPR001647">
    <property type="entry name" value="HTH_TetR"/>
</dbReference>
<reference evidence="7 8" key="2">
    <citation type="journal article" date="2020" name="Microbiol. Resour. Announc.">
        <title>Antarctic desert soil bacteria exhibit high novel natural product potential, evaluated through long-read genome sequencing and comparative genomics.</title>
        <authorList>
            <person name="Benaud N."/>
            <person name="Edwards R.J."/>
            <person name="Amos T.G."/>
            <person name="D'Agostino P.M."/>
            <person name="Gutierrez-Chavez C."/>
            <person name="Montgomery K."/>
            <person name="Nicetic I."/>
            <person name="Ferrari B.C."/>
        </authorList>
    </citation>
    <scope>NUCLEOTIDE SEQUENCE [LARGE SCALE GENOMIC DNA]</scope>
    <source>
        <strain evidence="7 8">SPB151</strain>
    </source>
</reference>
<dbReference type="GO" id="GO:0046677">
    <property type="term" value="P:response to antibiotic"/>
    <property type="evidence" value="ECO:0007669"/>
    <property type="project" value="InterPro"/>
</dbReference>
<dbReference type="Pfam" id="PF00440">
    <property type="entry name" value="TetR_N"/>
    <property type="match status" value="1"/>
</dbReference>
<dbReference type="PANTHER" id="PTHR30055">
    <property type="entry name" value="HTH-TYPE TRANSCRIPTIONAL REGULATOR RUTR"/>
    <property type="match status" value="1"/>
</dbReference>
<evidence type="ECO:0000313" key="7">
    <source>
        <dbReference type="EMBL" id="QNE21425.1"/>
    </source>
</evidence>
<keyword evidence="1" id="KW-0678">Repressor</keyword>
<dbReference type="SUPFAM" id="SSF46689">
    <property type="entry name" value="Homeodomain-like"/>
    <property type="match status" value="1"/>
</dbReference>
<dbReference type="KEGG" id="kqi:F1D05_30250"/>
<evidence type="ECO:0000256" key="1">
    <source>
        <dbReference type="ARBA" id="ARBA00022491"/>
    </source>
</evidence>
<dbReference type="PRINTS" id="PR00400">
    <property type="entry name" value="TETREPRESSOR"/>
</dbReference>